<dbReference type="GO" id="GO:0005829">
    <property type="term" value="C:cytosol"/>
    <property type="evidence" value="ECO:0007669"/>
    <property type="project" value="TreeGrafter"/>
</dbReference>
<gene>
    <name evidence="6 9" type="primary">xseB</name>
    <name evidence="7" type="ORF">ERS852478_01164</name>
    <name evidence="8" type="ORF">ERS852523_00485</name>
    <name evidence="9" type="ORF">GT728_00370</name>
</gene>
<dbReference type="EMBL" id="CYZN01000006">
    <property type="protein sequence ID" value="CUN82374.1"/>
    <property type="molecule type" value="Genomic_DNA"/>
</dbReference>
<protein>
    <recommendedName>
        <fullName evidence="6">Exodeoxyribonuclease 7 small subunit</fullName>
        <ecNumber evidence="6">3.1.11.6</ecNumber>
    </recommendedName>
    <alternativeName>
        <fullName evidence="6">Exodeoxyribonuclease VII small subunit</fullName>
        <shortName evidence="6">Exonuclease VII small subunit</shortName>
    </alternativeName>
</protein>
<dbReference type="EMBL" id="WWVQ01000001">
    <property type="protein sequence ID" value="MZL31687.1"/>
    <property type="molecule type" value="Genomic_DNA"/>
</dbReference>
<comment type="catalytic activity">
    <reaction evidence="6">
        <text>Exonucleolytic cleavage in either 5'- to 3'- or 3'- to 5'-direction to yield nucleoside 5'-phosphates.</text>
        <dbReference type="EC" id="3.1.11.6"/>
    </reaction>
</comment>
<dbReference type="PANTHER" id="PTHR34137">
    <property type="entry name" value="EXODEOXYRIBONUCLEASE 7 SMALL SUBUNIT"/>
    <property type="match status" value="1"/>
</dbReference>
<dbReference type="GO" id="GO:0006308">
    <property type="term" value="P:DNA catabolic process"/>
    <property type="evidence" value="ECO:0007669"/>
    <property type="project" value="UniProtKB-UniRule"/>
</dbReference>
<name>A0A174KCS5_9FIRM</name>
<dbReference type="SUPFAM" id="SSF116842">
    <property type="entry name" value="XseB-like"/>
    <property type="match status" value="1"/>
</dbReference>
<dbReference type="OrthoDB" id="1771251at2"/>
<dbReference type="Gene3D" id="1.10.287.1040">
    <property type="entry name" value="Exonuclease VII, small subunit"/>
    <property type="match status" value="1"/>
</dbReference>
<evidence type="ECO:0000256" key="2">
    <source>
        <dbReference type="ARBA" id="ARBA00022490"/>
    </source>
</evidence>
<evidence type="ECO:0000256" key="1">
    <source>
        <dbReference type="ARBA" id="ARBA00009998"/>
    </source>
</evidence>
<dbReference type="Proteomes" id="UP000095712">
    <property type="component" value="Unassembled WGS sequence"/>
</dbReference>
<dbReference type="RefSeq" id="WP_055149396.1">
    <property type="nucleotide sequence ID" value="NZ_BTHH01000005.1"/>
</dbReference>
<dbReference type="PANTHER" id="PTHR34137:SF1">
    <property type="entry name" value="EXODEOXYRIBONUCLEASE 7 SMALL SUBUNIT"/>
    <property type="match status" value="1"/>
</dbReference>
<comment type="subunit">
    <text evidence="6">Heterooligomer composed of large and small subunits.</text>
</comment>
<evidence type="ECO:0000313" key="10">
    <source>
        <dbReference type="Proteomes" id="UP000095431"/>
    </source>
</evidence>
<evidence type="ECO:0000313" key="8">
    <source>
        <dbReference type="EMBL" id="CUP07927.1"/>
    </source>
</evidence>
<dbReference type="Pfam" id="PF02609">
    <property type="entry name" value="Exonuc_VII_S"/>
    <property type="match status" value="1"/>
</dbReference>
<proteinExistence type="inferred from homology"/>
<dbReference type="EMBL" id="CZAW01000004">
    <property type="protein sequence ID" value="CUP07927.1"/>
    <property type="molecule type" value="Genomic_DNA"/>
</dbReference>
<evidence type="ECO:0000313" key="12">
    <source>
        <dbReference type="Proteomes" id="UP000477285"/>
    </source>
</evidence>
<evidence type="ECO:0000313" key="9">
    <source>
        <dbReference type="EMBL" id="MZL31687.1"/>
    </source>
</evidence>
<reference evidence="9 12" key="2">
    <citation type="journal article" date="2019" name="Nat. Med.">
        <title>A library of human gut bacterial isolates paired with longitudinal multiomics data enables mechanistic microbiome research.</title>
        <authorList>
            <person name="Poyet M."/>
            <person name="Groussin M."/>
            <person name="Gibbons S.M."/>
            <person name="Avila-Pacheco J."/>
            <person name="Jiang X."/>
            <person name="Kearney S.M."/>
            <person name="Perrotta A.R."/>
            <person name="Berdy B."/>
            <person name="Zhao S."/>
            <person name="Lieberman T.D."/>
            <person name="Swanson P.K."/>
            <person name="Smith M."/>
            <person name="Roesemann S."/>
            <person name="Alexander J.E."/>
            <person name="Rich S.A."/>
            <person name="Livny J."/>
            <person name="Vlamakis H."/>
            <person name="Clish C."/>
            <person name="Bullock K."/>
            <person name="Deik A."/>
            <person name="Scott J."/>
            <person name="Pierce K.A."/>
            <person name="Xavier R.J."/>
            <person name="Alm E.J."/>
        </authorList>
    </citation>
    <scope>NUCLEOTIDE SEQUENCE [LARGE SCALE GENOMIC DNA]</scope>
    <source>
        <strain evidence="9 12">BIOML-A1</strain>
    </source>
</reference>
<dbReference type="NCBIfam" id="TIGR01280">
    <property type="entry name" value="xseB"/>
    <property type="match status" value="1"/>
</dbReference>
<keyword evidence="2 6" id="KW-0963">Cytoplasm</keyword>
<dbReference type="Proteomes" id="UP000095431">
    <property type="component" value="Unassembled WGS sequence"/>
</dbReference>
<evidence type="ECO:0000256" key="3">
    <source>
        <dbReference type="ARBA" id="ARBA00022722"/>
    </source>
</evidence>
<sequence>MVKKENCEQLQEEKPLEEMFAELDLLAEKLENRDTSLEDSFILYRQGMELLKLCSGKLDTVEKKMLQLNEDGTFSEFSR</sequence>
<accession>A0A174KCS5</accession>
<keyword evidence="5 6" id="KW-0269">Exonuclease</keyword>
<keyword evidence="4 6" id="KW-0378">Hydrolase</keyword>
<comment type="function">
    <text evidence="6">Bidirectionally degrades single-stranded DNA into large acid-insoluble oligonucleotides, which are then degraded further into small acid-soluble oligonucleotides.</text>
</comment>
<evidence type="ECO:0000313" key="7">
    <source>
        <dbReference type="EMBL" id="CUN82374.1"/>
    </source>
</evidence>
<keyword evidence="3 6" id="KW-0540">Nuclease</keyword>
<dbReference type="GO" id="GO:0009318">
    <property type="term" value="C:exodeoxyribonuclease VII complex"/>
    <property type="evidence" value="ECO:0007669"/>
    <property type="project" value="UniProtKB-UniRule"/>
</dbReference>
<comment type="subcellular location">
    <subcellularLocation>
        <location evidence="6">Cytoplasm</location>
    </subcellularLocation>
</comment>
<comment type="similarity">
    <text evidence="1 6">Belongs to the XseB family.</text>
</comment>
<evidence type="ECO:0000256" key="5">
    <source>
        <dbReference type="ARBA" id="ARBA00022839"/>
    </source>
</evidence>
<dbReference type="eggNOG" id="COG1722">
    <property type="taxonomic scope" value="Bacteria"/>
</dbReference>
<dbReference type="InterPro" id="IPR037004">
    <property type="entry name" value="Exonuc_VII_ssu_sf"/>
</dbReference>
<dbReference type="HAMAP" id="MF_00337">
    <property type="entry name" value="Exonuc_7_S"/>
    <property type="match status" value="1"/>
</dbReference>
<reference evidence="10 11" key="1">
    <citation type="submission" date="2015-09" db="EMBL/GenBank/DDBJ databases">
        <authorList>
            <consortium name="Pathogen Informatics"/>
        </authorList>
    </citation>
    <scope>NUCLEOTIDE SEQUENCE [LARGE SCALE GENOMIC DNA]</scope>
    <source>
        <strain evidence="7 10">2789STDY5834863</strain>
        <strain evidence="8 11">2789STDY5834911</strain>
    </source>
</reference>
<dbReference type="EC" id="3.1.11.6" evidence="6"/>
<dbReference type="InterPro" id="IPR003761">
    <property type="entry name" value="Exonuc_VII_S"/>
</dbReference>
<evidence type="ECO:0000256" key="6">
    <source>
        <dbReference type="HAMAP-Rule" id="MF_00337"/>
    </source>
</evidence>
<evidence type="ECO:0000256" key="4">
    <source>
        <dbReference type="ARBA" id="ARBA00022801"/>
    </source>
</evidence>
<dbReference type="AlphaFoldDB" id="A0A174KCS5"/>
<organism evidence="8 11">
    <name type="scientific">Blautia wexlerae</name>
    <dbReference type="NCBI Taxonomy" id="418240"/>
    <lineage>
        <taxon>Bacteria</taxon>
        <taxon>Bacillati</taxon>
        <taxon>Bacillota</taxon>
        <taxon>Clostridia</taxon>
        <taxon>Lachnospirales</taxon>
        <taxon>Lachnospiraceae</taxon>
        <taxon>Blautia</taxon>
    </lineage>
</organism>
<dbReference type="Proteomes" id="UP000477285">
    <property type="component" value="Unassembled WGS sequence"/>
</dbReference>
<evidence type="ECO:0000313" key="11">
    <source>
        <dbReference type="Proteomes" id="UP000095712"/>
    </source>
</evidence>
<dbReference type="GO" id="GO:0008855">
    <property type="term" value="F:exodeoxyribonuclease VII activity"/>
    <property type="evidence" value="ECO:0007669"/>
    <property type="project" value="UniProtKB-UniRule"/>
</dbReference>